<dbReference type="InterPro" id="IPR025110">
    <property type="entry name" value="AMP-bd_C"/>
</dbReference>
<dbReference type="Proteomes" id="UP000767291">
    <property type="component" value="Unassembled WGS sequence"/>
</dbReference>
<dbReference type="InterPro" id="IPR000873">
    <property type="entry name" value="AMP-dep_synth/lig_dom"/>
</dbReference>
<dbReference type="Pfam" id="PF00501">
    <property type="entry name" value="AMP-binding"/>
    <property type="match status" value="1"/>
</dbReference>
<evidence type="ECO:0000259" key="3">
    <source>
        <dbReference type="Pfam" id="PF13193"/>
    </source>
</evidence>
<evidence type="ECO:0000259" key="2">
    <source>
        <dbReference type="Pfam" id="PF00668"/>
    </source>
</evidence>
<gene>
    <name evidence="4" type="ORF">J2Z43_000800</name>
</gene>
<evidence type="ECO:0000259" key="1">
    <source>
        <dbReference type="Pfam" id="PF00501"/>
    </source>
</evidence>
<name>A0ABS4E8Y5_9FIRM</name>
<dbReference type="InterPro" id="IPR045851">
    <property type="entry name" value="AMP-bd_C_sf"/>
</dbReference>
<dbReference type="Pfam" id="PF00668">
    <property type="entry name" value="Condensation"/>
    <property type="match status" value="1"/>
</dbReference>
<dbReference type="Gene3D" id="3.30.559.30">
    <property type="entry name" value="Nonribosomal peptide synthetase, condensation domain"/>
    <property type="match status" value="1"/>
</dbReference>
<dbReference type="EMBL" id="JAGGJX010000001">
    <property type="protein sequence ID" value="MBP1854410.1"/>
    <property type="molecule type" value="Genomic_DNA"/>
</dbReference>
<feature type="domain" description="Condensation" evidence="2">
    <location>
        <begin position="9"/>
        <end position="227"/>
    </location>
</feature>
<accession>A0ABS4E8Y5</accession>
<dbReference type="InterPro" id="IPR010071">
    <property type="entry name" value="AA_adenyl_dom"/>
</dbReference>
<dbReference type="RefSeq" id="WP_209455934.1">
    <property type="nucleotide sequence ID" value="NZ_BAAACS010000017.1"/>
</dbReference>
<dbReference type="Gene3D" id="2.30.38.10">
    <property type="entry name" value="Luciferase, Domain 3"/>
    <property type="match status" value="1"/>
</dbReference>
<dbReference type="SUPFAM" id="SSF56801">
    <property type="entry name" value="Acetyl-CoA synthetase-like"/>
    <property type="match status" value="1"/>
</dbReference>
<comment type="caution">
    <text evidence="4">The sequence shown here is derived from an EMBL/GenBank/DDBJ whole genome shotgun (WGS) entry which is preliminary data.</text>
</comment>
<dbReference type="PANTHER" id="PTHR45527">
    <property type="entry name" value="NONRIBOSOMAL PEPTIDE SYNTHETASE"/>
    <property type="match status" value="1"/>
</dbReference>
<evidence type="ECO:0000313" key="5">
    <source>
        <dbReference type="Proteomes" id="UP000767291"/>
    </source>
</evidence>
<evidence type="ECO:0000313" key="4">
    <source>
        <dbReference type="EMBL" id="MBP1854410.1"/>
    </source>
</evidence>
<feature type="domain" description="AMP-binding enzyme C-terminal" evidence="3">
    <location>
        <begin position="644"/>
        <end position="721"/>
    </location>
</feature>
<organism evidence="4 5">
    <name type="scientific">Metaclostridioides mangenotii</name>
    <dbReference type="NCBI Taxonomy" id="1540"/>
    <lineage>
        <taxon>Bacteria</taxon>
        <taxon>Bacillati</taxon>
        <taxon>Bacillota</taxon>
        <taxon>Clostridia</taxon>
        <taxon>Peptostreptococcales</taxon>
        <taxon>Peptostreptococcaceae</taxon>
        <taxon>Metaclostridioides</taxon>
    </lineage>
</organism>
<dbReference type="PANTHER" id="PTHR45527:SF1">
    <property type="entry name" value="FATTY ACID SYNTHASE"/>
    <property type="match status" value="1"/>
</dbReference>
<dbReference type="InterPro" id="IPR001242">
    <property type="entry name" value="Condensation_dom"/>
</dbReference>
<dbReference type="Gene3D" id="3.30.300.30">
    <property type="match status" value="1"/>
</dbReference>
<sequence length="729" mass="84907">MSEFNLNLETKYWSDLLDSYTNVAKIPYDYFNKESDEKLLFKSLILEESIYKKLIDFSSRNGISIEIIIETIYGLILQKYTYVEDVVFGKTLDFVPLRIYYKNNCSFMKLLKKVQHQWIRSLEYANNPFIYIENESLLKDKLINTVLFYKEMDMQDCIERFDKLYEFFVVLSARDCLEIQIGYNNAVYKSETVNRVLGEFRDIIEQILKDENILVDDIEFISKSEKDVVLNNFNNNQRDIPINKDYISLFRECVDKYPENIAVRDEYKCINYRELDKLTDKLGGYLNHIGIHAEDIVAVMLPRNLNIVVAAISIMKAGGIFFPIDINNPKERIEYLLEDSNAKVVITSDELKYKVKSIDTTIVDIDSNCYLDRVYKLTETITPDNGVYTISTSGSTGRPKTMTIEHKSLINMCFHSIESIEITEEDICGVYLSFSFDAVMKQIFPYLLVGASVDIMPEESKFNEYTVNEYCEEEDITVLALPTAIAKLFIKNCNNFSIRVLQTGGERLKGYKHRDYKLYNEYGPAEFTVISTSFLVDREYDRVPIGKPIYNTYAYVLDKTEKVCPIGVPGELCLSGVQISRGYLRDEELTKKSFVPNPFRKDEYTEKMYRTGDLVRWLEDGSLDYIGRLDNQVKIGEFIIDLYEIENTINRIKEIKSSVCVSREDEEGEMYLIAFYVVDDHDYDDVNSRSIRYYLERQLPSYMIPKIIVRIDKIPVTPIGKVNKRALPM</sequence>
<reference evidence="4 5" key="1">
    <citation type="submission" date="2021-03" db="EMBL/GenBank/DDBJ databases">
        <title>Genomic Encyclopedia of Type Strains, Phase IV (KMG-IV): sequencing the most valuable type-strain genomes for metagenomic binning, comparative biology and taxonomic classification.</title>
        <authorList>
            <person name="Goeker M."/>
        </authorList>
    </citation>
    <scope>NUCLEOTIDE SEQUENCE [LARGE SCALE GENOMIC DNA]</scope>
    <source>
        <strain evidence="4 5">DSM 1289</strain>
    </source>
</reference>
<feature type="domain" description="AMP-dependent synthetase/ligase" evidence="1">
    <location>
        <begin position="250"/>
        <end position="584"/>
    </location>
</feature>
<dbReference type="Gene3D" id="3.40.50.980">
    <property type="match status" value="2"/>
</dbReference>
<keyword evidence="5" id="KW-1185">Reference proteome</keyword>
<dbReference type="SUPFAM" id="SSF52777">
    <property type="entry name" value="CoA-dependent acyltransferases"/>
    <property type="match status" value="1"/>
</dbReference>
<dbReference type="NCBIfam" id="TIGR01733">
    <property type="entry name" value="AA-adenyl-dom"/>
    <property type="match status" value="1"/>
</dbReference>
<proteinExistence type="predicted"/>
<protein>
    <submittedName>
        <fullName evidence="4">Amino acid adenylation domain-containing protein</fullName>
    </submittedName>
</protein>
<dbReference type="CDD" id="cd05930">
    <property type="entry name" value="A_NRPS"/>
    <property type="match status" value="1"/>
</dbReference>
<dbReference type="Pfam" id="PF13193">
    <property type="entry name" value="AMP-binding_C"/>
    <property type="match status" value="1"/>
</dbReference>